<dbReference type="GO" id="GO:0035435">
    <property type="term" value="P:phosphate ion transmembrane transport"/>
    <property type="evidence" value="ECO:0007669"/>
    <property type="project" value="InterPro"/>
</dbReference>
<dbReference type="GO" id="GO:0005315">
    <property type="term" value="F:phosphate transmembrane transporter activity"/>
    <property type="evidence" value="ECO:0007669"/>
    <property type="project" value="InterPro"/>
</dbReference>
<evidence type="ECO:0000256" key="2">
    <source>
        <dbReference type="ARBA" id="ARBA00007069"/>
    </source>
</evidence>
<feature type="transmembrane region" description="Helical" evidence="10">
    <location>
        <begin position="66"/>
        <end position="94"/>
    </location>
</feature>
<dbReference type="InterPro" id="IPR000515">
    <property type="entry name" value="MetI-like"/>
</dbReference>
<evidence type="ECO:0000259" key="11">
    <source>
        <dbReference type="PROSITE" id="PS50928"/>
    </source>
</evidence>
<evidence type="ECO:0000256" key="5">
    <source>
        <dbReference type="ARBA" id="ARBA00022475"/>
    </source>
</evidence>
<dbReference type="AlphaFoldDB" id="A0A212L178"/>
<keyword evidence="6" id="KW-0592">Phosphate transport</keyword>
<dbReference type="RefSeq" id="WP_288198931.1">
    <property type="nucleotide sequence ID" value="NZ_LT608334.1"/>
</dbReference>
<evidence type="ECO:0000313" key="12">
    <source>
        <dbReference type="EMBL" id="SCM71292.1"/>
    </source>
</evidence>
<evidence type="ECO:0000256" key="10">
    <source>
        <dbReference type="RuleBase" id="RU363043"/>
    </source>
</evidence>
<accession>A0A212L178</accession>
<comment type="subcellular location">
    <subcellularLocation>
        <location evidence="10">Cell inner membrane</location>
        <topology evidence="10">Multi-pass membrane protein</topology>
    </subcellularLocation>
    <subcellularLocation>
        <location evidence="1">Cell membrane</location>
        <topology evidence="1">Multi-pass membrane protein</topology>
    </subcellularLocation>
</comment>
<dbReference type="CDD" id="cd06261">
    <property type="entry name" value="TM_PBP2"/>
    <property type="match status" value="1"/>
</dbReference>
<evidence type="ECO:0000256" key="7">
    <source>
        <dbReference type="ARBA" id="ARBA00022692"/>
    </source>
</evidence>
<dbReference type="PROSITE" id="PS50928">
    <property type="entry name" value="ABC_TM1"/>
    <property type="match status" value="1"/>
</dbReference>
<dbReference type="InterPro" id="IPR005672">
    <property type="entry name" value="Phosphate_PstA"/>
</dbReference>
<protein>
    <recommendedName>
        <fullName evidence="3 10">Phosphate transport system permease protein PstA</fullName>
    </recommendedName>
</protein>
<dbReference type="Gene3D" id="1.10.3720.10">
    <property type="entry name" value="MetI-like"/>
    <property type="match status" value="1"/>
</dbReference>
<keyword evidence="7 10" id="KW-0812">Transmembrane</keyword>
<reference evidence="12" key="1">
    <citation type="submission" date="2016-08" db="EMBL/GenBank/DDBJ databases">
        <authorList>
            <person name="Seilhamer J.J."/>
        </authorList>
    </citation>
    <scope>NUCLEOTIDE SEQUENCE</scope>
    <source>
        <strain evidence="12">86</strain>
    </source>
</reference>
<dbReference type="EMBL" id="FMJD01000002">
    <property type="protein sequence ID" value="SCM71292.1"/>
    <property type="molecule type" value="Genomic_DNA"/>
</dbReference>
<dbReference type="InterPro" id="IPR035906">
    <property type="entry name" value="MetI-like_sf"/>
</dbReference>
<feature type="domain" description="ABC transmembrane type-1" evidence="11">
    <location>
        <begin position="66"/>
        <end position="269"/>
    </location>
</feature>
<feature type="transmembrane region" description="Helical" evidence="10">
    <location>
        <begin position="106"/>
        <end position="128"/>
    </location>
</feature>
<evidence type="ECO:0000256" key="8">
    <source>
        <dbReference type="ARBA" id="ARBA00022989"/>
    </source>
</evidence>
<dbReference type="InterPro" id="IPR051408">
    <property type="entry name" value="Phosphate_transprt_permease"/>
</dbReference>
<dbReference type="PANTHER" id="PTHR42922:SF1">
    <property type="entry name" value="PHOSPHATE TRANSPORT SYSTEM PERMEASE PROTEIN PSTA"/>
    <property type="match status" value="1"/>
</dbReference>
<organism evidence="12">
    <name type="scientific">uncultured Pleomorphomonas sp</name>
    <dbReference type="NCBI Taxonomy" id="442121"/>
    <lineage>
        <taxon>Bacteria</taxon>
        <taxon>Pseudomonadati</taxon>
        <taxon>Pseudomonadota</taxon>
        <taxon>Alphaproteobacteria</taxon>
        <taxon>Hyphomicrobiales</taxon>
        <taxon>Pleomorphomonadaceae</taxon>
        <taxon>Pleomorphomonas</taxon>
        <taxon>environmental samples</taxon>
    </lineage>
</organism>
<dbReference type="Pfam" id="PF00528">
    <property type="entry name" value="BPD_transp_1"/>
    <property type="match status" value="1"/>
</dbReference>
<dbReference type="PANTHER" id="PTHR42922">
    <property type="entry name" value="PHOSPHATE TRANSPORT SYSTEM PERMEASE PROTEIN PSTA"/>
    <property type="match status" value="1"/>
</dbReference>
<keyword evidence="8 10" id="KW-1133">Transmembrane helix</keyword>
<dbReference type="SUPFAM" id="SSF161098">
    <property type="entry name" value="MetI-like"/>
    <property type="match status" value="1"/>
</dbReference>
<sequence length="278" mass="29324">MSRLSRRRWTSRIAMLLSMVATAFGLVILAAILWTLLSRGIAAISPELFYLDTPPPGVAGGLANALYGSAVMTLVALAIAAPLGVMAGTALAEFSGRSRVAAAAGFLNDVLLSAPSIVIGLFVYTAMVVPMGHFSAWAGAVSLVIIALPVIVRTTQDMLQLVPGSLREAAVALGTPRWRVVVSVVWRAASNGLLTGILLAYARVAGETAPLLFTALSNQYWNSDMNAPMASLPVVIFQFAMSPYDDWQRLAWAGAFIITLTILVINIGARALGTSKHS</sequence>
<feature type="transmembrane region" description="Helical" evidence="10">
    <location>
        <begin position="134"/>
        <end position="152"/>
    </location>
</feature>
<comment type="similarity">
    <text evidence="2 10">Belongs to the binding-protein-dependent transport system permease family. CysTW subfamily.</text>
</comment>
<dbReference type="NCBIfam" id="TIGR00974">
    <property type="entry name" value="3a0107s02c"/>
    <property type="match status" value="1"/>
</dbReference>
<comment type="caution">
    <text evidence="10">Lacks conserved residue(s) required for the propagation of feature annotation.</text>
</comment>
<proteinExistence type="inferred from homology"/>
<keyword evidence="5 10" id="KW-1003">Cell membrane</keyword>
<keyword evidence="9 10" id="KW-0472">Membrane</keyword>
<evidence type="ECO:0000256" key="6">
    <source>
        <dbReference type="ARBA" id="ARBA00022592"/>
    </source>
</evidence>
<keyword evidence="4" id="KW-0813">Transport</keyword>
<gene>
    <name evidence="12" type="primary">pstA</name>
    <name evidence="12" type="ORF">KL86PLE_100090</name>
</gene>
<evidence type="ECO:0000256" key="9">
    <source>
        <dbReference type="ARBA" id="ARBA00023136"/>
    </source>
</evidence>
<dbReference type="GO" id="GO:0005886">
    <property type="term" value="C:plasma membrane"/>
    <property type="evidence" value="ECO:0007669"/>
    <property type="project" value="UniProtKB-SubCell"/>
</dbReference>
<evidence type="ECO:0000256" key="1">
    <source>
        <dbReference type="ARBA" id="ARBA00004651"/>
    </source>
</evidence>
<name>A0A212L178_9HYPH</name>
<evidence type="ECO:0000256" key="3">
    <source>
        <dbReference type="ARBA" id="ARBA00016864"/>
    </source>
</evidence>
<evidence type="ECO:0000256" key="4">
    <source>
        <dbReference type="ARBA" id="ARBA00022448"/>
    </source>
</evidence>
<feature type="transmembrane region" description="Helical" evidence="10">
    <location>
        <begin position="250"/>
        <end position="269"/>
    </location>
</feature>